<protein>
    <submittedName>
        <fullName evidence="2">Uncharacterized protein</fullName>
    </submittedName>
</protein>
<feature type="region of interest" description="Disordered" evidence="1">
    <location>
        <begin position="59"/>
        <end position="117"/>
    </location>
</feature>
<dbReference type="EMBL" id="JACXVP010000002">
    <property type="protein sequence ID" value="KAG5626765.1"/>
    <property type="molecule type" value="Genomic_DNA"/>
</dbReference>
<reference evidence="2 3" key="1">
    <citation type="submission" date="2020-09" db="EMBL/GenBank/DDBJ databases">
        <title>De no assembly of potato wild relative species, Solanum commersonii.</title>
        <authorList>
            <person name="Cho K."/>
        </authorList>
    </citation>
    <scope>NUCLEOTIDE SEQUENCE [LARGE SCALE GENOMIC DNA]</scope>
    <source>
        <strain evidence="2">LZ3.2</strain>
        <tissue evidence="2">Leaf</tissue>
    </source>
</reference>
<evidence type="ECO:0000256" key="1">
    <source>
        <dbReference type="SAM" id="MobiDB-lite"/>
    </source>
</evidence>
<proteinExistence type="predicted"/>
<dbReference type="Proteomes" id="UP000824120">
    <property type="component" value="Chromosome 2"/>
</dbReference>
<sequence>MDKTGVHFPKNVERAIVSAKGIASLVQTVTGKDLSNQLMADTLPKSVRILPASFNNVAATETETSKKTKEPEKIDSGPECSESDKYNPSMDQFAQDLNEDDNSGMSFDSIALHNLDT</sequence>
<dbReference type="OrthoDB" id="1326213at2759"/>
<comment type="caution">
    <text evidence="2">The sequence shown here is derived from an EMBL/GenBank/DDBJ whole genome shotgun (WGS) entry which is preliminary data.</text>
</comment>
<evidence type="ECO:0000313" key="3">
    <source>
        <dbReference type="Proteomes" id="UP000824120"/>
    </source>
</evidence>
<accession>A0A9J6AQ77</accession>
<feature type="compositionally biased region" description="Basic and acidic residues" evidence="1">
    <location>
        <begin position="63"/>
        <end position="76"/>
    </location>
</feature>
<organism evidence="2 3">
    <name type="scientific">Solanum commersonii</name>
    <name type="common">Commerson's wild potato</name>
    <name type="synonym">Commerson's nightshade</name>
    <dbReference type="NCBI Taxonomy" id="4109"/>
    <lineage>
        <taxon>Eukaryota</taxon>
        <taxon>Viridiplantae</taxon>
        <taxon>Streptophyta</taxon>
        <taxon>Embryophyta</taxon>
        <taxon>Tracheophyta</taxon>
        <taxon>Spermatophyta</taxon>
        <taxon>Magnoliopsida</taxon>
        <taxon>eudicotyledons</taxon>
        <taxon>Gunneridae</taxon>
        <taxon>Pentapetalae</taxon>
        <taxon>asterids</taxon>
        <taxon>lamiids</taxon>
        <taxon>Solanales</taxon>
        <taxon>Solanaceae</taxon>
        <taxon>Solanoideae</taxon>
        <taxon>Solaneae</taxon>
        <taxon>Solanum</taxon>
    </lineage>
</organism>
<gene>
    <name evidence="2" type="ORF">H5410_011983</name>
</gene>
<dbReference type="AlphaFoldDB" id="A0A9J6AQ77"/>
<name>A0A9J6AQ77_SOLCO</name>
<keyword evidence="3" id="KW-1185">Reference proteome</keyword>
<evidence type="ECO:0000313" key="2">
    <source>
        <dbReference type="EMBL" id="KAG5626765.1"/>
    </source>
</evidence>